<sequence>MGGNTDQMRADLERIRECADAILGIHDTFANSANPAEGYGKSELGATTLLDAFDDFEDNWSIRRGKLTDELKALGDIVAGAAEMYEGIDRELAQALRDNDAAREGAS</sequence>
<reference evidence="1" key="1">
    <citation type="submission" date="2019-08" db="EMBL/GenBank/DDBJ databases">
        <title>Complete genome sequence of a mangrove-derived Streptomyces xiamenensis.</title>
        <authorList>
            <person name="Xu J."/>
        </authorList>
    </citation>
    <scope>NUCLEOTIDE SEQUENCE</scope>
    <source>
        <strain evidence="1">318</strain>
    </source>
</reference>
<dbReference type="EMBL" id="CP009922">
    <property type="protein sequence ID" value="AKG43072.1"/>
    <property type="molecule type" value="Genomic_DNA"/>
</dbReference>
<dbReference type="Proteomes" id="UP000034034">
    <property type="component" value="Chromosome"/>
</dbReference>
<name>A0A0F7FTM0_9ACTN</name>
<organism evidence="1 2">
    <name type="scientific">Streptomyces xiamenensis</name>
    <dbReference type="NCBI Taxonomy" id="408015"/>
    <lineage>
        <taxon>Bacteria</taxon>
        <taxon>Bacillati</taxon>
        <taxon>Actinomycetota</taxon>
        <taxon>Actinomycetes</taxon>
        <taxon>Kitasatosporales</taxon>
        <taxon>Streptomycetaceae</taxon>
        <taxon>Streptomyces</taxon>
    </lineage>
</organism>
<keyword evidence="2" id="KW-1185">Reference proteome</keyword>
<protein>
    <submittedName>
        <fullName evidence="1">Uncharacterized protein</fullName>
    </submittedName>
</protein>
<proteinExistence type="predicted"/>
<dbReference type="AlphaFoldDB" id="A0A0F7FTM0"/>
<accession>A0A0F7FTM0</accession>
<dbReference type="PATRIC" id="fig|408015.6.peg.1722"/>
<evidence type="ECO:0000313" key="1">
    <source>
        <dbReference type="EMBL" id="AKG43072.1"/>
    </source>
</evidence>
<evidence type="ECO:0000313" key="2">
    <source>
        <dbReference type="Proteomes" id="UP000034034"/>
    </source>
</evidence>
<dbReference type="RefSeq" id="WP_030725283.1">
    <property type="nucleotide sequence ID" value="NZ_JBHJWI010000011.1"/>
</dbReference>
<dbReference type="KEGG" id="sxi:SXIM_16880"/>
<dbReference type="HOGENOM" id="CLU_172312_0_1_11"/>
<dbReference type="STRING" id="408015.SXIM_16880"/>
<gene>
    <name evidence="1" type="ORF">SXIM_16880</name>
</gene>